<dbReference type="PROSITE" id="PS01124">
    <property type="entry name" value="HTH_ARAC_FAMILY_2"/>
    <property type="match status" value="1"/>
</dbReference>
<dbReference type="GO" id="GO:0003700">
    <property type="term" value="F:DNA-binding transcription factor activity"/>
    <property type="evidence" value="ECO:0007669"/>
    <property type="project" value="InterPro"/>
</dbReference>
<dbReference type="SUPFAM" id="SSF46689">
    <property type="entry name" value="Homeodomain-like"/>
    <property type="match status" value="1"/>
</dbReference>
<accession>A0A413T1Q3</accession>
<evidence type="ECO:0000256" key="3">
    <source>
        <dbReference type="ARBA" id="ARBA00023163"/>
    </source>
</evidence>
<evidence type="ECO:0000313" key="5">
    <source>
        <dbReference type="Proteomes" id="UP000283855"/>
    </source>
</evidence>
<dbReference type="Proteomes" id="UP000283855">
    <property type="component" value="Unassembled WGS sequence"/>
</dbReference>
<evidence type="ECO:0000256" key="2">
    <source>
        <dbReference type="ARBA" id="ARBA00023125"/>
    </source>
</evidence>
<dbReference type="PANTHER" id="PTHR43280:SF32">
    <property type="entry name" value="TRANSCRIPTIONAL REGULATORY PROTEIN"/>
    <property type="match status" value="1"/>
</dbReference>
<dbReference type="InterPro" id="IPR018060">
    <property type="entry name" value="HTH_AraC"/>
</dbReference>
<dbReference type="Gene3D" id="1.10.10.60">
    <property type="entry name" value="Homeodomain-like"/>
    <property type="match status" value="1"/>
</dbReference>
<comment type="caution">
    <text evidence="4">The sequence shown here is derived from an EMBL/GenBank/DDBJ whole genome shotgun (WGS) entry which is preliminary data.</text>
</comment>
<dbReference type="AlphaFoldDB" id="A0A413T1Q3"/>
<name>A0A413T1Q3_9BACT</name>
<dbReference type="InterPro" id="IPR009057">
    <property type="entry name" value="Homeodomain-like_sf"/>
</dbReference>
<proteinExistence type="predicted"/>
<dbReference type="GeneID" id="78405054"/>
<evidence type="ECO:0000313" key="4">
    <source>
        <dbReference type="EMBL" id="RHA76925.1"/>
    </source>
</evidence>
<keyword evidence="2" id="KW-0238">DNA-binding</keyword>
<dbReference type="SMART" id="SM00342">
    <property type="entry name" value="HTH_ARAC"/>
    <property type="match status" value="1"/>
</dbReference>
<protein>
    <submittedName>
        <fullName evidence="4">AraC family transcriptional regulator</fullName>
    </submittedName>
</protein>
<dbReference type="PANTHER" id="PTHR43280">
    <property type="entry name" value="ARAC-FAMILY TRANSCRIPTIONAL REGULATOR"/>
    <property type="match status" value="1"/>
</dbReference>
<evidence type="ECO:0000256" key="1">
    <source>
        <dbReference type="ARBA" id="ARBA00023015"/>
    </source>
</evidence>
<gene>
    <name evidence="4" type="ORF">DW921_05255</name>
</gene>
<organism evidence="4 5">
    <name type="scientific">Phocaeicola coprophilus</name>
    <dbReference type="NCBI Taxonomy" id="387090"/>
    <lineage>
        <taxon>Bacteria</taxon>
        <taxon>Pseudomonadati</taxon>
        <taxon>Bacteroidota</taxon>
        <taxon>Bacteroidia</taxon>
        <taxon>Bacteroidales</taxon>
        <taxon>Bacteroidaceae</taxon>
        <taxon>Phocaeicola</taxon>
    </lineage>
</organism>
<sequence>MKANTTNENPVYACMALFGRKPLHPMMGLARLDETKISTEQISLGCYLTVFTQNTNTCNHTCDYSEATLIFLPPNGCFSPASSLSLYGSGYLAAIHPELMCRAASGLKRQHPSFFDYHTDEALHLSLRESDQIRTLFNLMDHELRHPVDNCTETILSHHLQLFFDYVGRYYARQFITREHQNQILLQETEKLIDTSIRSGLSKGRNTPTVAQIAGKLDHSSAYLCDLIKSETGKDWKDYLSLKRLDIARSLLCQPEYSAATVAHLLGYADCQLFCRMFKQLTGNTPAEYNSLHLHTSSSYN</sequence>
<dbReference type="RefSeq" id="WP_008140323.1">
    <property type="nucleotide sequence ID" value="NZ_CABJGD010000008.1"/>
</dbReference>
<dbReference type="Pfam" id="PF12833">
    <property type="entry name" value="HTH_18"/>
    <property type="match status" value="1"/>
</dbReference>
<dbReference type="EMBL" id="QSFT01000008">
    <property type="protein sequence ID" value="RHA76925.1"/>
    <property type="molecule type" value="Genomic_DNA"/>
</dbReference>
<reference evidence="4 5" key="1">
    <citation type="submission" date="2018-08" db="EMBL/GenBank/DDBJ databases">
        <title>A genome reference for cultivated species of the human gut microbiota.</title>
        <authorList>
            <person name="Zou Y."/>
            <person name="Xue W."/>
            <person name="Luo G."/>
        </authorList>
    </citation>
    <scope>NUCLEOTIDE SEQUENCE [LARGE SCALE GENOMIC DNA]</scope>
    <source>
        <strain evidence="4 5">AM42-38</strain>
    </source>
</reference>
<dbReference type="GO" id="GO:0043565">
    <property type="term" value="F:sequence-specific DNA binding"/>
    <property type="evidence" value="ECO:0007669"/>
    <property type="project" value="InterPro"/>
</dbReference>
<keyword evidence="3" id="KW-0804">Transcription</keyword>
<keyword evidence="1" id="KW-0805">Transcription regulation</keyword>